<feature type="binding site" evidence="11">
    <location>
        <begin position="90"/>
        <end position="97"/>
    </location>
    <ligand>
        <name>ATP</name>
        <dbReference type="ChEBI" id="CHEBI:30616"/>
    </ligand>
</feature>
<sequence>MAPKPRVEESPVRVAVRVRPLLPKEVLHGHQSCLRADPRGRRVTLGHSRHFHFQHVLDVSCDQDSVYRACVQPLVEAFFQGFNATVFAYGQTGSGKTYTIGEASLASINEDEQGIIPRAMAEMFRLIDENDLIDYTVKVSYLEVYKEEFRDLLEVETASKDIQIREVEKGNIVLCGVKENDVEGLDEVLSLLEMGNTAKHTAATQINMQSSRSHTIFTITMEQRRGAGRISQLTLKDQVSVLGSGQVLTSKFHFVDLAGSERILKTGNTGERLKESIQINSGLLALGNVISALGDPRRKSSHIPYRDSKITRILKDSLGGNAKTVMIACLNPSSSDFDESLNTLNYASRAQNIKNKATVNCRGEAECVKDLELQVRNLQRALEQRHRSETRIIYRSDPSKTSKQPPSEDGSNQLLAECAHYRTCTDAAYLLFTELLAEGTLTVDQAMKAKEWLCTVEEERCEVSSGMDSGIESSTAEEQKPNKLSKCQGPTVLEQACEMDKEKYITDLETQVQRLEDENMDFLAALEDAMEQYKLQNDRLQDQQDKITELQNRLEFGNPSLSVSALLENVHLVELGQRPCTAPLCNTRTTYPHKLDILQSGSVFHGTIETIHRRKFSGCSTSHMVESTVEGCQSHGEGLLCALVDGDTVLDKDSSEDSKVAGYISADEDDDFKMEKEPTSAQIKCSRNEGPSQKNKEVNPASITSEGDSRTSHAQVQDSNDDVTVGKAHKSLHTVLDGNHPFGIHSGKNSEWRLLQAQQKVRELAINIRMKEELIKELIKTGKDAQAMNKQYCLKISELEKESEQVHKELSESQQQLQELEEKEPGSPVEKSKVQEYQKKVAVAQNKVQVLKKKKQATEKLVSLSSQSQKQILELERNVQLMKQQQGQLQRKLKEEMEQKRRLEMEMQKKRHRVKELEVKHEQHQKILRIKTEEIAAFQRQRRSGSNGSVISLEQHQKIEEQKKWLDLEMDKVLEQRRALEELEEELKKREMIVNKKEVLLQEKHDLESKRLQSSQALSNDIVRVSSRLEDLEKELMEKNGQLRQGSAHSQQQIRHQISNLRQEKELLLKQRLEIDGKLRQGDLLSPEEERILFQLDEAIEALDAAIEYKNEAITHRQRVLRASASMLSQCEMNLMTKLSYLSSSETRALLCKYFDKVVTLREEEHKQQMAFAELEMQLEEMQRLVYWLEAAVERQRLEMDRQLMLQQKEHERNLQLLLQQCQEQMTEGLSGSKQQYEGRMQMLEKELSWYMRTHQELTQKLSMLTGYPLHPTGDHSKVTEGDSRTFHTEDRQPPVTGNLEETTNDIPLEQSSASTERHLKSSEETRALVYAPLPPTWRRSSLPNDNIPGLDEPCHQGSMSGKGIQSREVASTKPLLYLSPTRKELHKASLKASSLIANSGMIDVRINPL</sequence>
<dbReference type="Gene3D" id="3.40.850.10">
    <property type="entry name" value="Kinesin motor domain"/>
    <property type="match status" value="1"/>
</dbReference>
<evidence type="ECO:0000256" key="13">
    <source>
        <dbReference type="SAM" id="MobiDB-lite"/>
    </source>
</evidence>
<reference evidence="16" key="1">
    <citation type="submission" date="2025-08" db="UniProtKB">
        <authorList>
            <consortium name="RefSeq"/>
        </authorList>
    </citation>
    <scope>IDENTIFICATION</scope>
</reference>
<keyword evidence="8 11" id="KW-0505">Motor protein</keyword>
<evidence type="ECO:0000256" key="12">
    <source>
        <dbReference type="SAM" id="Coils"/>
    </source>
</evidence>
<keyword evidence="6 12" id="KW-0175">Coiled coil</keyword>
<dbReference type="Pfam" id="PF25764">
    <property type="entry name" value="KIF21A_4th"/>
    <property type="match status" value="1"/>
</dbReference>
<feature type="region of interest" description="Disordered" evidence="13">
    <location>
        <begin position="805"/>
        <end position="833"/>
    </location>
</feature>
<dbReference type="OrthoDB" id="3176171at2759"/>
<evidence type="ECO:0000256" key="10">
    <source>
        <dbReference type="ARBA" id="ARBA00023273"/>
    </source>
</evidence>
<accession>A0A6P8QJ00</accession>
<dbReference type="GeneID" id="117359650"/>
<keyword evidence="10" id="KW-0966">Cell projection</keyword>
<dbReference type="GO" id="GO:0007018">
    <property type="term" value="P:microtubule-based movement"/>
    <property type="evidence" value="ECO:0007669"/>
    <property type="project" value="InterPro"/>
</dbReference>
<dbReference type="InterPro" id="IPR027640">
    <property type="entry name" value="Kinesin-like_fam"/>
</dbReference>
<dbReference type="RefSeq" id="XP_033798727.1">
    <property type="nucleotide sequence ID" value="XM_033942836.1"/>
</dbReference>
<keyword evidence="7" id="KW-0969">Cilium</keyword>
<dbReference type="InterPro" id="IPR001752">
    <property type="entry name" value="Kinesin_motor_dom"/>
</dbReference>
<keyword evidence="15" id="KW-1185">Reference proteome</keyword>
<feature type="compositionally biased region" description="Polar residues" evidence="13">
    <location>
        <begin position="679"/>
        <end position="693"/>
    </location>
</feature>
<feature type="compositionally biased region" description="Polar residues" evidence="13">
    <location>
        <begin position="701"/>
        <end position="718"/>
    </location>
</feature>
<feature type="coiled-coil region" evidence="12">
    <location>
        <begin position="1208"/>
        <end position="1261"/>
    </location>
</feature>
<evidence type="ECO:0000259" key="14">
    <source>
        <dbReference type="PROSITE" id="PS50067"/>
    </source>
</evidence>
<evidence type="ECO:0000256" key="7">
    <source>
        <dbReference type="ARBA" id="ARBA00023069"/>
    </source>
</evidence>
<comment type="subcellular location">
    <subcellularLocation>
        <location evidence="1">Cell projection</location>
        <location evidence="1">Cilium</location>
    </subcellularLocation>
    <subcellularLocation>
        <location evidence="2">Cytoplasm</location>
        <location evidence="2">Cytoskeleton</location>
    </subcellularLocation>
</comment>
<dbReference type="PROSITE" id="PS50067">
    <property type="entry name" value="KINESIN_MOTOR_2"/>
    <property type="match status" value="1"/>
</dbReference>
<dbReference type="GO" id="GO:0003777">
    <property type="term" value="F:microtubule motor activity"/>
    <property type="evidence" value="ECO:0007669"/>
    <property type="project" value="InterPro"/>
</dbReference>
<dbReference type="PANTHER" id="PTHR47969">
    <property type="entry name" value="CHROMOSOME-ASSOCIATED KINESIN KIF4A-RELATED"/>
    <property type="match status" value="1"/>
</dbReference>
<dbReference type="InterPro" id="IPR027417">
    <property type="entry name" value="P-loop_NTPase"/>
</dbReference>
<evidence type="ECO:0000256" key="3">
    <source>
        <dbReference type="ARBA" id="ARBA00022490"/>
    </source>
</evidence>
<dbReference type="GO" id="GO:0051231">
    <property type="term" value="P:spindle elongation"/>
    <property type="evidence" value="ECO:0007669"/>
    <property type="project" value="TreeGrafter"/>
</dbReference>
<evidence type="ECO:0000313" key="15">
    <source>
        <dbReference type="Proteomes" id="UP000515159"/>
    </source>
</evidence>
<evidence type="ECO:0000256" key="6">
    <source>
        <dbReference type="ARBA" id="ARBA00023054"/>
    </source>
</evidence>
<dbReference type="GO" id="GO:0005875">
    <property type="term" value="C:microtubule associated complex"/>
    <property type="evidence" value="ECO:0007669"/>
    <property type="project" value="TreeGrafter"/>
</dbReference>
<evidence type="ECO:0000256" key="2">
    <source>
        <dbReference type="ARBA" id="ARBA00004245"/>
    </source>
</evidence>
<dbReference type="PROSITE" id="PS00411">
    <property type="entry name" value="KINESIN_MOTOR_1"/>
    <property type="match status" value="1"/>
</dbReference>
<feature type="coiled-coil region" evidence="12">
    <location>
        <begin position="966"/>
        <end position="1071"/>
    </location>
</feature>
<feature type="compositionally biased region" description="Polar residues" evidence="13">
    <location>
        <begin position="1300"/>
        <end position="1315"/>
    </location>
</feature>
<evidence type="ECO:0000256" key="4">
    <source>
        <dbReference type="ARBA" id="ARBA00022741"/>
    </source>
</evidence>
<dbReference type="FunFam" id="3.40.850.10:FF:000025">
    <property type="entry name" value="kinesin-like protein KIF27 isoform X1"/>
    <property type="match status" value="1"/>
</dbReference>
<keyword evidence="4 11" id="KW-0547">Nucleotide-binding</keyword>
<feature type="region of interest" description="Disordered" evidence="13">
    <location>
        <begin position="1266"/>
        <end position="1323"/>
    </location>
</feature>
<keyword evidence="5 11" id="KW-0067">ATP-binding</keyword>
<dbReference type="PRINTS" id="PR00380">
    <property type="entry name" value="KINESINHEAVY"/>
</dbReference>
<dbReference type="CDD" id="cd01372">
    <property type="entry name" value="KISc_KIF4"/>
    <property type="match status" value="1"/>
</dbReference>
<feature type="coiled-coil region" evidence="12">
    <location>
        <begin position="498"/>
        <end position="553"/>
    </location>
</feature>
<keyword evidence="3" id="KW-0963">Cytoplasm</keyword>
<organism evidence="15 16">
    <name type="scientific">Geotrypetes seraphini</name>
    <name type="common">Gaboon caecilian</name>
    <name type="synonym">Caecilia seraphini</name>
    <dbReference type="NCBI Taxonomy" id="260995"/>
    <lineage>
        <taxon>Eukaryota</taxon>
        <taxon>Metazoa</taxon>
        <taxon>Chordata</taxon>
        <taxon>Craniata</taxon>
        <taxon>Vertebrata</taxon>
        <taxon>Euteleostomi</taxon>
        <taxon>Amphibia</taxon>
        <taxon>Gymnophiona</taxon>
        <taxon>Geotrypetes</taxon>
    </lineage>
</organism>
<dbReference type="InParanoid" id="A0A6P8QJ00"/>
<dbReference type="GO" id="GO:0008017">
    <property type="term" value="F:microtubule binding"/>
    <property type="evidence" value="ECO:0007669"/>
    <property type="project" value="InterPro"/>
</dbReference>
<comment type="similarity">
    <text evidence="11">Belongs to the TRAFAC class myosin-kinesin ATPase superfamily. Kinesin family.</text>
</comment>
<dbReference type="Proteomes" id="UP000515159">
    <property type="component" value="Chromosome 4"/>
</dbReference>
<protein>
    <submittedName>
        <fullName evidence="16">Kinesin-like protein KIF7 isoform X1</fullName>
    </submittedName>
</protein>
<gene>
    <name evidence="16" type="primary">KIF7</name>
</gene>
<evidence type="ECO:0000256" key="5">
    <source>
        <dbReference type="ARBA" id="ARBA00022840"/>
    </source>
</evidence>
<proteinExistence type="inferred from homology"/>
<evidence type="ECO:0000256" key="8">
    <source>
        <dbReference type="ARBA" id="ARBA00023175"/>
    </source>
</evidence>
<name>A0A6P8QJ00_GEOSA</name>
<dbReference type="PANTHER" id="PTHR47969:SF8">
    <property type="entry name" value="KINESIN FAMILY MEMBER 7"/>
    <property type="match status" value="1"/>
</dbReference>
<dbReference type="SUPFAM" id="SSF52540">
    <property type="entry name" value="P-loop containing nucleoside triphosphate hydrolases"/>
    <property type="match status" value="1"/>
</dbReference>
<dbReference type="GO" id="GO:0005929">
    <property type="term" value="C:cilium"/>
    <property type="evidence" value="ECO:0007669"/>
    <property type="project" value="UniProtKB-SubCell"/>
</dbReference>
<dbReference type="InterPro" id="IPR019821">
    <property type="entry name" value="Kinesin_motor_CS"/>
</dbReference>
<dbReference type="InterPro" id="IPR036961">
    <property type="entry name" value="Kinesin_motor_dom_sf"/>
</dbReference>
<feature type="compositionally biased region" description="Basic and acidic residues" evidence="13">
    <location>
        <begin position="1273"/>
        <end position="1293"/>
    </location>
</feature>
<feature type="compositionally biased region" description="Basic and acidic residues" evidence="13">
    <location>
        <begin position="387"/>
        <end position="400"/>
    </location>
</feature>
<evidence type="ECO:0000256" key="1">
    <source>
        <dbReference type="ARBA" id="ARBA00004138"/>
    </source>
</evidence>
<evidence type="ECO:0000256" key="11">
    <source>
        <dbReference type="PROSITE-ProRule" id="PRU00283"/>
    </source>
</evidence>
<keyword evidence="9" id="KW-0206">Cytoskeleton</keyword>
<dbReference type="GO" id="GO:0005524">
    <property type="term" value="F:ATP binding"/>
    <property type="evidence" value="ECO:0007669"/>
    <property type="project" value="UniProtKB-UniRule"/>
</dbReference>
<feature type="domain" description="Kinesin motor" evidence="14">
    <location>
        <begin position="11"/>
        <end position="353"/>
    </location>
</feature>
<feature type="compositionally biased region" description="Polar residues" evidence="13">
    <location>
        <begin position="401"/>
        <end position="411"/>
    </location>
</feature>
<evidence type="ECO:0000256" key="9">
    <source>
        <dbReference type="ARBA" id="ARBA00023212"/>
    </source>
</evidence>
<dbReference type="CTD" id="374654"/>
<dbReference type="GO" id="GO:0007052">
    <property type="term" value="P:mitotic spindle organization"/>
    <property type="evidence" value="ECO:0007669"/>
    <property type="project" value="TreeGrafter"/>
</dbReference>
<feature type="region of interest" description="Disordered" evidence="13">
    <location>
        <begin position="664"/>
        <end position="722"/>
    </location>
</feature>
<feature type="region of interest" description="Disordered" evidence="13">
    <location>
        <begin position="387"/>
        <end position="411"/>
    </location>
</feature>
<dbReference type="Pfam" id="PF00225">
    <property type="entry name" value="Kinesin"/>
    <property type="match status" value="1"/>
</dbReference>
<dbReference type="SMART" id="SM00129">
    <property type="entry name" value="KISc"/>
    <property type="match status" value="1"/>
</dbReference>
<dbReference type="FunCoup" id="A0A6P8QJ00">
    <property type="interactions" value="820"/>
</dbReference>
<evidence type="ECO:0000313" key="16">
    <source>
        <dbReference type="RefSeq" id="XP_033798727.1"/>
    </source>
</evidence>
<dbReference type="KEGG" id="gsh:117359650"/>
<feature type="region of interest" description="Disordered" evidence="13">
    <location>
        <begin position="465"/>
        <end position="485"/>
    </location>
</feature>